<proteinExistence type="inferred from homology"/>
<feature type="binding site" evidence="7">
    <location>
        <position position="140"/>
    </location>
    <ligand>
        <name>Zn(2+)</name>
        <dbReference type="ChEBI" id="CHEBI:29105"/>
    </ligand>
</feature>
<dbReference type="Gene3D" id="3.30.1490.190">
    <property type="match status" value="1"/>
</dbReference>
<accession>A0A1D9NXT1</accession>
<evidence type="ECO:0000313" key="9">
    <source>
        <dbReference type="EMBL" id="AOZ95063.1"/>
    </source>
</evidence>
<keyword evidence="5" id="KW-0238">DNA-binding</keyword>
<dbReference type="InterPro" id="IPR002481">
    <property type="entry name" value="FUR"/>
</dbReference>
<comment type="cofactor">
    <cofactor evidence="8">
        <name>Mn(2+)</name>
        <dbReference type="ChEBI" id="CHEBI:29035"/>
    </cofactor>
    <cofactor evidence="8">
        <name>Fe(2+)</name>
        <dbReference type="ChEBI" id="CHEBI:29033"/>
    </cofactor>
    <text evidence="8">Binds 1 Mn(2+) or Fe(2+) ion per subunit.</text>
</comment>
<dbReference type="GO" id="GO:0000976">
    <property type="term" value="F:transcription cis-regulatory region binding"/>
    <property type="evidence" value="ECO:0007669"/>
    <property type="project" value="TreeGrafter"/>
</dbReference>
<dbReference type="PANTHER" id="PTHR33202:SF7">
    <property type="entry name" value="FERRIC UPTAKE REGULATION PROTEIN"/>
    <property type="match status" value="1"/>
</dbReference>
<dbReference type="PANTHER" id="PTHR33202">
    <property type="entry name" value="ZINC UPTAKE REGULATION PROTEIN"/>
    <property type="match status" value="1"/>
</dbReference>
<sequence length="150" mass="17316">MLYLILVMITIFENFQEEDVALKYSKQRAMIKDFLQGRKDHPTAEVVYNNIREIYPKISLGTVYRNLVLLSDIGEIARLRVGDGYEHFDADTSEHNHFVCSKCGRVIDLEMDDIDSIDKVAARNFPGKIDGHKIYFYGICEDCLKENSDD</sequence>
<dbReference type="CDD" id="cd07153">
    <property type="entry name" value="Fur_like"/>
    <property type="match status" value="1"/>
</dbReference>
<comment type="similarity">
    <text evidence="1">Belongs to the Fur family.</text>
</comment>
<comment type="cofactor">
    <cofactor evidence="7">
        <name>Zn(2+)</name>
        <dbReference type="ChEBI" id="CHEBI:29105"/>
    </cofactor>
    <text evidence="7">Binds 1 zinc ion per subunit.</text>
</comment>
<evidence type="ECO:0000256" key="4">
    <source>
        <dbReference type="ARBA" id="ARBA00023015"/>
    </source>
</evidence>
<dbReference type="InterPro" id="IPR036388">
    <property type="entry name" value="WH-like_DNA-bd_sf"/>
</dbReference>
<dbReference type="SUPFAM" id="SSF46785">
    <property type="entry name" value="Winged helix' DNA-binding domain"/>
    <property type="match status" value="1"/>
</dbReference>
<dbReference type="InterPro" id="IPR036390">
    <property type="entry name" value="WH_DNA-bd_sf"/>
</dbReference>
<dbReference type="GO" id="GO:0008270">
    <property type="term" value="F:zinc ion binding"/>
    <property type="evidence" value="ECO:0007669"/>
    <property type="project" value="TreeGrafter"/>
</dbReference>
<feature type="binding site" evidence="8">
    <location>
        <position position="132"/>
    </location>
    <ligand>
        <name>Fe cation</name>
        <dbReference type="ChEBI" id="CHEBI:24875"/>
    </ligand>
</feature>
<dbReference type="Proteomes" id="UP000179284">
    <property type="component" value="Chromosome I"/>
</dbReference>
<organism evidence="9 10">
    <name type="scientific">Butyrivibrio hungatei</name>
    <dbReference type="NCBI Taxonomy" id="185008"/>
    <lineage>
        <taxon>Bacteria</taxon>
        <taxon>Bacillati</taxon>
        <taxon>Bacillota</taxon>
        <taxon>Clostridia</taxon>
        <taxon>Lachnospirales</taxon>
        <taxon>Lachnospiraceae</taxon>
        <taxon>Butyrivibrio</taxon>
    </lineage>
</organism>
<evidence type="ECO:0000256" key="1">
    <source>
        <dbReference type="ARBA" id="ARBA00007957"/>
    </source>
</evidence>
<keyword evidence="7" id="KW-0479">Metal-binding</keyword>
<dbReference type="AlphaFoldDB" id="A0A1D9NXT1"/>
<keyword evidence="2" id="KW-0678">Repressor</keyword>
<dbReference type="Pfam" id="PF01475">
    <property type="entry name" value="FUR"/>
    <property type="match status" value="1"/>
</dbReference>
<evidence type="ECO:0000256" key="5">
    <source>
        <dbReference type="ARBA" id="ARBA00023125"/>
    </source>
</evidence>
<dbReference type="Gene3D" id="1.10.10.10">
    <property type="entry name" value="Winged helix-like DNA-binding domain superfamily/Winged helix DNA-binding domain"/>
    <property type="match status" value="1"/>
</dbReference>
<dbReference type="EMBL" id="CP017831">
    <property type="protein sequence ID" value="AOZ95063.1"/>
    <property type="molecule type" value="Genomic_DNA"/>
</dbReference>
<reference evidence="10" key="1">
    <citation type="submission" date="2016-10" db="EMBL/GenBank/DDBJ databases">
        <title>The complete genome sequence of the rumen bacterium Butyrivibrio hungatei MB2003.</title>
        <authorList>
            <person name="Palevich N."/>
            <person name="Kelly W.J."/>
            <person name="Leahy S.C."/>
            <person name="Altermann E."/>
            <person name="Rakonjac J."/>
            <person name="Attwood G.T."/>
        </authorList>
    </citation>
    <scope>NUCLEOTIDE SEQUENCE [LARGE SCALE GENOMIC DNA]</scope>
    <source>
        <strain evidence="10">MB2003</strain>
    </source>
</reference>
<keyword evidence="10" id="KW-1185">Reference proteome</keyword>
<name>A0A1D9NXT1_9FIRM</name>
<gene>
    <name evidence="9" type="ORF">bhn_I0027</name>
</gene>
<feature type="binding site" evidence="7">
    <location>
        <position position="143"/>
    </location>
    <ligand>
        <name>Zn(2+)</name>
        <dbReference type="ChEBI" id="CHEBI:29105"/>
    </ligand>
</feature>
<keyword evidence="8" id="KW-0408">Iron</keyword>
<feature type="binding site" evidence="7">
    <location>
        <position position="103"/>
    </location>
    <ligand>
        <name>Zn(2+)</name>
        <dbReference type="ChEBI" id="CHEBI:29105"/>
    </ligand>
</feature>
<dbReference type="KEGG" id="bhu:bhn_I0027"/>
<dbReference type="GO" id="GO:0003700">
    <property type="term" value="F:DNA-binding transcription factor activity"/>
    <property type="evidence" value="ECO:0007669"/>
    <property type="project" value="InterPro"/>
</dbReference>
<feature type="binding site" evidence="7">
    <location>
        <position position="100"/>
    </location>
    <ligand>
        <name>Zn(2+)</name>
        <dbReference type="ChEBI" id="CHEBI:29105"/>
    </ligand>
</feature>
<evidence type="ECO:0000256" key="3">
    <source>
        <dbReference type="ARBA" id="ARBA00022833"/>
    </source>
</evidence>
<evidence type="ECO:0000256" key="7">
    <source>
        <dbReference type="PIRSR" id="PIRSR602481-1"/>
    </source>
</evidence>
<evidence type="ECO:0000313" key="10">
    <source>
        <dbReference type="Proteomes" id="UP000179284"/>
    </source>
</evidence>
<keyword evidence="3 7" id="KW-0862">Zinc</keyword>
<dbReference type="GO" id="GO:0045892">
    <property type="term" value="P:negative regulation of DNA-templated transcription"/>
    <property type="evidence" value="ECO:0007669"/>
    <property type="project" value="TreeGrafter"/>
</dbReference>
<keyword evidence="4" id="KW-0805">Transcription regulation</keyword>
<evidence type="ECO:0000256" key="6">
    <source>
        <dbReference type="ARBA" id="ARBA00023163"/>
    </source>
</evidence>
<keyword evidence="6" id="KW-0804">Transcription</keyword>
<evidence type="ECO:0000256" key="8">
    <source>
        <dbReference type="PIRSR" id="PIRSR602481-2"/>
    </source>
</evidence>
<dbReference type="GO" id="GO:1900376">
    <property type="term" value="P:regulation of secondary metabolite biosynthetic process"/>
    <property type="evidence" value="ECO:0007669"/>
    <property type="project" value="TreeGrafter"/>
</dbReference>
<evidence type="ECO:0000256" key="2">
    <source>
        <dbReference type="ARBA" id="ARBA00022491"/>
    </source>
</evidence>
<dbReference type="InterPro" id="IPR043135">
    <property type="entry name" value="Fur_C"/>
</dbReference>
<protein>
    <submittedName>
        <fullName evidence="9">FUR family transcriptional regulator</fullName>
    </submittedName>
</protein>